<protein>
    <recommendedName>
        <fullName evidence="4">LPXTG-motif cell wall-anchored protein</fullName>
    </recommendedName>
</protein>
<keyword evidence="1" id="KW-1133">Transmembrane helix</keyword>
<reference evidence="3" key="1">
    <citation type="journal article" date="2019" name="Int. J. Syst. Evol. Microbiol.">
        <title>The Global Catalogue of Microorganisms (GCM) 10K type strain sequencing project: providing services to taxonomists for standard genome sequencing and annotation.</title>
        <authorList>
            <consortium name="The Broad Institute Genomics Platform"/>
            <consortium name="The Broad Institute Genome Sequencing Center for Infectious Disease"/>
            <person name="Wu L."/>
            <person name="Ma J."/>
        </authorList>
    </citation>
    <scope>NUCLEOTIDE SEQUENCE [LARGE SCALE GENOMIC DNA]</scope>
    <source>
        <strain evidence="3">CCUG 60898</strain>
    </source>
</reference>
<sequence length="45" mass="5239">MMTIFGLLLAVTSLVVVIILLVKHRKQNKMLKKEIELFKDLNEDL</sequence>
<evidence type="ECO:0000256" key="1">
    <source>
        <dbReference type="SAM" id="Phobius"/>
    </source>
</evidence>
<organism evidence="2 3">
    <name type="scientific">Salinimicrobium gaetbulicola</name>
    <dbReference type="NCBI Taxonomy" id="999702"/>
    <lineage>
        <taxon>Bacteria</taxon>
        <taxon>Pseudomonadati</taxon>
        <taxon>Bacteroidota</taxon>
        <taxon>Flavobacteriia</taxon>
        <taxon>Flavobacteriales</taxon>
        <taxon>Flavobacteriaceae</taxon>
        <taxon>Salinimicrobium</taxon>
    </lineage>
</organism>
<gene>
    <name evidence="2" type="ORF">ACFQ1G_08780</name>
</gene>
<keyword evidence="3" id="KW-1185">Reference proteome</keyword>
<feature type="transmembrane region" description="Helical" evidence="1">
    <location>
        <begin position="6"/>
        <end position="22"/>
    </location>
</feature>
<keyword evidence="1" id="KW-0812">Transmembrane</keyword>
<evidence type="ECO:0008006" key="4">
    <source>
        <dbReference type="Google" id="ProtNLM"/>
    </source>
</evidence>
<accession>A0ABW3IG35</accession>
<evidence type="ECO:0000313" key="2">
    <source>
        <dbReference type="EMBL" id="MFD0976884.1"/>
    </source>
</evidence>
<comment type="caution">
    <text evidence="2">The sequence shown here is derived from an EMBL/GenBank/DDBJ whole genome shotgun (WGS) entry which is preliminary data.</text>
</comment>
<proteinExistence type="predicted"/>
<evidence type="ECO:0000313" key="3">
    <source>
        <dbReference type="Proteomes" id="UP001597100"/>
    </source>
</evidence>
<dbReference type="EMBL" id="JBHTJP010000034">
    <property type="protein sequence ID" value="MFD0976884.1"/>
    <property type="molecule type" value="Genomic_DNA"/>
</dbReference>
<name>A0ABW3IG35_9FLAO</name>
<dbReference type="RefSeq" id="WP_380738688.1">
    <property type="nucleotide sequence ID" value="NZ_JBHTJP010000034.1"/>
</dbReference>
<keyword evidence="1" id="KW-0472">Membrane</keyword>
<dbReference type="Proteomes" id="UP001597100">
    <property type="component" value="Unassembled WGS sequence"/>
</dbReference>